<sequence length="134" mass="15214">MSHCQYHGYGDSLNVEGWLKHCLTADAVIRFANNPPLEGADAIREAFTAQFAMLQSMKHTIVYFDIVGSTIYQAAQIKYVVKGDSEHKVIDIPGFAVFHMDGDVFTQDSRMSLFEVYLDPSPLHQRFTEVRKLK</sequence>
<organism evidence="2 3">
    <name type="scientific">Fistulina hepatica ATCC 64428</name>
    <dbReference type="NCBI Taxonomy" id="1128425"/>
    <lineage>
        <taxon>Eukaryota</taxon>
        <taxon>Fungi</taxon>
        <taxon>Dikarya</taxon>
        <taxon>Basidiomycota</taxon>
        <taxon>Agaricomycotina</taxon>
        <taxon>Agaricomycetes</taxon>
        <taxon>Agaricomycetidae</taxon>
        <taxon>Agaricales</taxon>
        <taxon>Fistulinaceae</taxon>
        <taxon>Fistulina</taxon>
    </lineage>
</organism>
<evidence type="ECO:0000313" key="3">
    <source>
        <dbReference type="Proteomes" id="UP000054144"/>
    </source>
</evidence>
<protein>
    <recommendedName>
        <fullName evidence="1">SnoaL-like domain-containing protein</fullName>
    </recommendedName>
</protein>
<dbReference type="InterPro" id="IPR032710">
    <property type="entry name" value="NTF2-like_dom_sf"/>
</dbReference>
<dbReference type="SUPFAM" id="SSF54427">
    <property type="entry name" value="NTF2-like"/>
    <property type="match status" value="1"/>
</dbReference>
<gene>
    <name evidence="2" type="ORF">FISHEDRAFT_45741</name>
</gene>
<reference evidence="2 3" key="1">
    <citation type="journal article" date="2015" name="Fungal Genet. Biol.">
        <title>Evolution of novel wood decay mechanisms in Agaricales revealed by the genome sequences of Fistulina hepatica and Cylindrobasidium torrendii.</title>
        <authorList>
            <person name="Floudas D."/>
            <person name="Held B.W."/>
            <person name="Riley R."/>
            <person name="Nagy L.G."/>
            <person name="Koehler G."/>
            <person name="Ransdell A.S."/>
            <person name="Younus H."/>
            <person name="Chow J."/>
            <person name="Chiniquy J."/>
            <person name="Lipzen A."/>
            <person name="Tritt A."/>
            <person name="Sun H."/>
            <person name="Haridas S."/>
            <person name="LaButti K."/>
            <person name="Ohm R.A."/>
            <person name="Kues U."/>
            <person name="Blanchette R.A."/>
            <person name="Grigoriev I.V."/>
            <person name="Minto R.E."/>
            <person name="Hibbett D.S."/>
        </authorList>
    </citation>
    <scope>NUCLEOTIDE SEQUENCE [LARGE SCALE GENOMIC DNA]</scope>
    <source>
        <strain evidence="2 3">ATCC 64428</strain>
    </source>
</reference>
<dbReference type="Pfam" id="PF12680">
    <property type="entry name" value="SnoaL_2"/>
    <property type="match status" value="1"/>
</dbReference>
<dbReference type="Gene3D" id="3.10.450.50">
    <property type="match status" value="1"/>
</dbReference>
<evidence type="ECO:0000259" key="1">
    <source>
        <dbReference type="Pfam" id="PF12680"/>
    </source>
</evidence>
<accession>A0A0D7A9Z3</accession>
<dbReference type="OrthoDB" id="9983368at2759"/>
<dbReference type="Proteomes" id="UP000054144">
    <property type="component" value="Unassembled WGS sequence"/>
</dbReference>
<feature type="domain" description="SnoaL-like" evidence="1">
    <location>
        <begin position="20"/>
        <end position="102"/>
    </location>
</feature>
<dbReference type="InterPro" id="IPR037401">
    <property type="entry name" value="SnoaL-like"/>
</dbReference>
<evidence type="ECO:0000313" key="2">
    <source>
        <dbReference type="EMBL" id="KIY47224.1"/>
    </source>
</evidence>
<proteinExistence type="predicted"/>
<keyword evidence="3" id="KW-1185">Reference proteome</keyword>
<dbReference type="AlphaFoldDB" id="A0A0D7A9Z3"/>
<dbReference type="EMBL" id="KN881996">
    <property type="protein sequence ID" value="KIY47224.1"/>
    <property type="molecule type" value="Genomic_DNA"/>
</dbReference>
<name>A0A0D7A9Z3_9AGAR</name>